<gene>
    <name evidence="7" type="ORF">MtrunA17_Chr8g0354951</name>
</gene>
<organism evidence="7 8">
    <name type="scientific">Medicago truncatula</name>
    <name type="common">Barrel medic</name>
    <name type="synonym">Medicago tribuloides</name>
    <dbReference type="NCBI Taxonomy" id="3880"/>
    <lineage>
        <taxon>Eukaryota</taxon>
        <taxon>Viridiplantae</taxon>
        <taxon>Streptophyta</taxon>
        <taxon>Embryophyta</taxon>
        <taxon>Tracheophyta</taxon>
        <taxon>Spermatophyta</taxon>
        <taxon>Magnoliopsida</taxon>
        <taxon>eudicotyledons</taxon>
        <taxon>Gunneridae</taxon>
        <taxon>Pentapetalae</taxon>
        <taxon>rosids</taxon>
        <taxon>fabids</taxon>
        <taxon>Fabales</taxon>
        <taxon>Fabaceae</taxon>
        <taxon>Papilionoideae</taxon>
        <taxon>50 kb inversion clade</taxon>
        <taxon>NPAAA clade</taxon>
        <taxon>Hologalegina</taxon>
        <taxon>IRL clade</taxon>
        <taxon>Trifolieae</taxon>
        <taxon>Medicago</taxon>
    </lineage>
</organism>
<sequence length="96" mass="11394">MQGDCTHTFVIRDMRSVHADDVHNRAVYPIVTFQLKMRFKKCYVCNIFRATKVTVDNKWTPKNPCYFCDECFSLLHLAEDGSPLYTDFIEYDYNHD</sequence>
<accession>A0A396GGV7</accession>
<dbReference type="Gramene" id="rna46611">
    <property type="protein sequence ID" value="RHN40459.1"/>
    <property type="gene ID" value="gene46611"/>
</dbReference>
<evidence type="ECO:0000256" key="5">
    <source>
        <dbReference type="ARBA" id="ARBA00023163"/>
    </source>
</evidence>
<dbReference type="PANTHER" id="PTHR13421">
    <property type="entry name" value="SNRNA-ACTIVATING PROTEIN COMPLEX SUBUNIT 3"/>
    <property type="match status" value="1"/>
</dbReference>
<evidence type="ECO:0000313" key="7">
    <source>
        <dbReference type="EMBL" id="RHN40459.1"/>
    </source>
</evidence>
<comment type="caution">
    <text evidence="7">The sequence shown here is derived from an EMBL/GenBank/DDBJ whole genome shotgun (WGS) entry which is preliminary data.</text>
</comment>
<evidence type="ECO:0000313" key="8">
    <source>
        <dbReference type="Proteomes" id="UP000265566"/>
    </source>
</evidence>
<dbReference type="Proteomes" id="UP000265566">
    <property type="component" value="Chromosome 8"/>
</dbReference>
<proteinExistence type="inferred from homology"/>
<evidence type="ECO:0000256" key="2">
    <source>
        <dbReference type="ARBA" id="ARBA00010410"/>
    </source>
</evidence>
<dbReference type="PANTHER" id="PTHR13421:SF16">
    <property type="entry name" value="SNRNA-ACTIVATING PROTEIN COMPLEX SUBUNIT 3"/>
    <property type="match status" value="1"/>
</dbReference>
<dbReference type="AlphaFoldDB" id="A0A396GGV7"/>
<evidence type="ECO:0000256" key="3">
    <source>
        <dbReference type="ARBA" id="ARBA00023015"/>
    </source>
</evidence>
<keyword evidence="5" id="KW-0804">Transcription</keyword>
<reference evidence="8" key="1">
    <citation type="journal article" date="2018" name="Nat. Plants">
        <title>Whole-genome landscape of Medicago truncatula symbiotic genes.</title>
        <authorList>
            <person name="Pecrix Y."/>
            <person name="Staton S.E."/>
            <person name="Sallet E."/>
            <person name="Lelandais-Briere C."/>
            <person name="Moreau S."/>
            <person name="Carrere S."/>
            <person name="Blein T."/>
            <person name="Jardinaud M.F."/>
            <person name="Latrasse D."/>
            <person name="Zouine M."/>
            <person name="Zahm M."/>
            <person name="Kreplak J."/>
            <person name="Mayjonade B."/>
            <person name="Satge C."/>
            <person name="Perez M."/>
            <person name="Cauet S."/>
            <person name="Marande W."/>
            <person name="Chantry-Darmon C."/>
            <person name="Lopez-Roques C."/>
            <person name="Bouchez O."/>
            <person name="Berard A."/>
            <person name="Debelle F."/>
            <person name="Munos S."/>
            <person name="Bendahmane A."/>
            <person name="Berges H."/>
            <person name="Niebel A."/>
            <person name="Buitink J."/>
            <person name="Frugier F."/>
            <person name="Benhamed M."/>
            <person name="Crespi M."/>
            <person name="Gouzy J."/>
            <person name="Gamas P."/>
        </authorList>
    </citation>
    <scope>NUCLEOTIDE SEQUENCE [LARGE SCALE GENOMIC DNA]</scope>
    <source>
        <strain evidence="8">cv. Jemalong A17</strain>
    </source>
</reference>
<evidence type="ECO:0000256" key="6">
    <source>
        <dbReference type="ARBA" id="ARBA00023242"/>
    </source>
</evidence>
<keyword evidence="6" id="KW-0539">Nucleus</keyword>
<keyword evidence="4" id="KW-0238">DNA-binding</keyword>
<dbReference type="InterPro" id="IPR022042">
    <property type="entry name" value="snRNA-activating_su3"/>
</dbReference>
<dbReference type="GO" id="GO:0005634">
    <property type="term" value="C:nucleus"/>
    <property type="evidence" value="ECO:0007669"/>
    <property type="project" value="UniProtKB-SubCell"/>
</dbReference>
<protein>
    <submittedName>
        <fullName evidence="7">Putative snRNA-activating protein complex, subunit 3</fullName>
    </submittedName>
</protein>
<dbReference type="GO" id="GO:0003677">
    <property type="term" value="F:DNA binding"/>
    <property type="evidence" value="ECO:0007669"/>
    <property type="project" value="UniProtKB-KW"/>
</dbReference>
<comment type="similarity">
    <text evidence="2">Belongs to the SNAPC3/SRD2 family.</text>
</comment>
<dbReference type="EMBL" id="PSQE01000008">
    <property type="protein sequence ID" value="RHN40459.1"/>
    <property type="molecule type" value="Genomic_DNA"/>
</dbReference>
<keyword evidence="3" id="KW-0805">Transcription regulation</keyword>
<name>A0A396GGV7_MEDTR</name>
<evidence type="ECO:0000256" key="1">
    <source>
        <dbReference type="ARBA" id="ARBA00004123"/>
    </source>
</evidence>
<dbReference type="Pfam" id="PF12251">
    <property type="entry name" value="SNAPC3"/>
    <property type="match status" value="1"/>
</dbReference>
<comment type="subcellular location">
    <subcellularLocation>
        <location evidence="1">Nucleus</location>
    </subcellularLocation>
</comment>
<evidence type="ECO:0000256" key="4">
    <source>
        <dbReference type="ARBA" id="ARBA00023125"/>
    </source>
</evidence>